<dbReference type="InterPro" id="IPR018060">
    <property type="entry name" value="HTH_AraC"/>
</dbReference>
<gene>
    <name evidence="5" type="ORF">Ahu01nite_077080</name>
</gene>
<dbReference type="EMBL" id="BOMN01000112">
    <property type="protein sequence ID" value="GIE24606.1"/>
    <property type="molecule type" value="Genomic_DNA"/>
</dbReference>
<dbReference type="InterPro" id="IPR032783">
    <property type="entry name" value="AraC_lig"/>
</dbReference>
<dbReference type="Gene3D" id="2.60.120.10">
    <property type="entry name" value="Jelly Rolls"/>
    <property type="match status" value="1"/>
</dbReference>
<dbReference type="Pfam" id="PF12852">
    <property type="entry name" value="Cupin_6"/>
    <property type="match status" value="1"/>
</dbReference>
<name>A0ABQ4A177_9ACTN</name>
<dbReference type="InterPro" id="IPR014710">
    <property type="entry name" value="RmlC-like_jellyroll"/>
</dbReference>
<dbReference type="InterPro" id="IPR011051">
    <property type="entry name" value="RmlC_Cupin_sf"/>
</dbReference>
<dbReference type="PANTHER" id="PTHR46796">
    <property type="entry name" value="HTH-TYPE TRANSCRIPTIONAL ACTIVATOR RHAS-RELATED"/>
    <property type="match status" value="1"/>
</dbReference>
<evidence type="ECO:0000256" key="1">
    <source>
        <dbReference type="ARBA" id="ARBA00023015"/>
    </source>
</evidence>
<dbReference type="RefSeq" id="WP_203841613.1">
    <property type="nucleotide sequence ID" value="NZ_BAAATV010000009.1"/>
</dbReference>
<evidence type="ECO:0000256" key="2">
    <source>
        <dbReference type="ARBA" id="ARBA00023125"/>
    </source>
</evidence>
<dbReference type="SUPFAM" id="SSF51182">
    <property type="entry name" value="RmlC-like cupins"/>
    <property type="match status" value="1"/>
</dbReference>
<dbReference type="InterPro" id="IPR050204">
    <property type="entry name" value="AraC_XylS_family_regulators"/>
</dbReference>
<dbReference type="Gene3D" id="1.10.10.60">
    <property type="entry name" value="Homeodomain-like"/>
    <property type="match status" value="2"/>
</dbReference>
<accession>A0ABQ4A177</accession>
<dbReference type="PROSITE" id="PS00041">
    <property type="entry name" value="HTH_ARAC_FAMILY_1"/>
    <property type="match status" value="1"/>
</dbReference>
<evidence type="ECO:0000259" key="4">
    <source>
        <dbReference type="PROSITE" id="PS01124"/>
    </source>
</evidence>
<sequence length="310" mass="33390">MDLVSEVLRLTGMRGTVGAQIVAGGEWTAELSDYPGIATHAVLSGGAWLVLGEGRQVQLATGDVVMVPAGTPHLLTDTPGTGPATAVPPSGDGGQVLRLGSGPSRTRIFTIHYDCNHATRTQVLDEMPDFIHVEGGESGAAYLADVVRLLGRELSRPQIGTDAVVDNLVDLVLIQLIRAWLSRRPAQQRGTWLGWGEDDVVREAVELVHADPARDWTTTSLAAAISVSRATLARRFQTAMGQSPANYITQWRMDLAAVRLRDTPDTIDVVATRAGYRSVPSFTRAFVRDRGRTPGAFRLQARQNALVRAP</sequence>
<proteinExistence type="predicted"/>
<organism evidence="5 6">
    <name type="scientific">Winogradskya humida</name>
    <dbReference type="NCBI Taxonomy" id="113566"/>
    <lineage>
        <taxon>Bacteria</taxon>
        <taxon>Bacillati</taxon>
        <taxon>Actinomycetota</taxon>
        <taxon>Actinomycetes</taxon>
        <taxon>Micromonosporales</taxon>
        <taxon>Micromonosporaceae</taxon>
        <taxon>Winogradskya</taxon>
    </lineage>
</organism>
<dbReference type="SUPFAM" id="SSF46689">
    <property type="entry name" value="Homeodomain-like"/>
    <property type="match status" value="2"/>
</dbReference>
<dbReference type="Pfam" id="PF12833">
    <property type="entry name" value="HTH_18"/>
    <property type="match status" value="1"/>
</dbReference>
<evidence type="ECO:0000313" key="5">
    <source>
        <dbReference type="EMBL" id="GIE24606.1"/>
    </source>
</evidence>
<dbReference type="InterPro" id="IPR018062">
    <property type="entry name" value="HTH_AraC-typ_CS"/>
</dbReference>
<keyword evidence="1" id="KW-0805">Transcription regulation</keyword>
<dbReference type="SMART" id="SM00342">
    <property type="entry name" value="HTH_ARAC"/>
    <property type="match status" value="1"/>
</dbReference>
<dbReference type="InterPro" id="IPR009057">
    <property type="entry name" value="Homeodomain-like_sf"/>
</dbReference>
<keyword evidence="6" id="KW-1185">Reference proteome</keyword>
<dbReference type="PROSITE" id="PS01124">
    <property type="entry name" value="HTH_ARAC_FAMILY_2"/>
    <property type="match status" value="1"/>
</dbReference>
<feature type="domain" description="HTH araC/xylS-type" evidence="4">
    <location>
        <begin position="202"/>
        <end position="300"/>
    </location>
</feature>
<dbReference type="PANTHER" id="PTHR46796:SF13">
    <property type="entry name" value="HTH-TYPE TRANSCRIPTIONAL ACTIVATOR RHAS"/>
    <property type="match status" value="1"/>
</dbReference>
<evidence type="ECO:0000313" key="6">
    <source>
        <dbReference type="Proteomes" id="UP000603200"/>
    </source>
</evidence>
<reference evidence="5 6" key="1">
    <citation type="submission" date="2021-01" db="EMBL/GenBank/DDBJ databases">
        <title>Whole genome shotgun sequence of Actinoplanes humidus NBRC 14915.</title>
        <authorList>
            <person name="Komaki H."/>
            <person name="Tamura T."/>
        </authorList>
    </citation>
    <scope>NUCLEOTIDE SEQUENCE [LARGE SCALE GENOMIC DNA]</scope>
    <source>
        <strain evidence="5 6">NBRC 14915</strain>
    </source>
</reference>
<dbReference type="Proteomes" id="UP000603200">
    <property type="component" value="Unassembled WGS sequence"/>
</dbReference>
<keyword evidence="2" id="KW-0238">DNA-binding</keyword>
<comment type="caution">
    <text evidence="5">The sequence shown here is derived from an EMBL/GenBank/DDBJ whole genome shotgun (WGS) entry which is preliminary data.</text>
</comment>
<evidence type="ECO:0000256" key="3">
    <source>
        <dbReference type="ARBA" id="ARBA00023163"/>
    </source>
</evidence>
<keyword evidence="3" id="KW-0804">Transcription</keyword>
<protein>
    <recommendedName>
        <fullName evidence="4">HTH araC/xylS-type domain-containing protein</fullName>
    </recommendedName>
</protein>